<dbReference type="GO" id="GO:0008610">
    <property type="term" value="P:lipid biosynthetic process"/>
    <property type="evidence" value="ECO:0007669"/>
    <property type="project" value="InterPro"/>
</dbReference>
<dbReference type="InterPro" id="IPR006694">
    <property type="entry name" value="Fatty_acid_hydroxylase"/>
</dbReference>
<reference evidence="7 8" key="1">
    <citation type="journal article" date="2021" name="Elife">
        <title>Chloroplast acquisition without the gene transfer in kleptoplastic sea slugs, Plakobranchus ocellatus.</title>
        <authorList>
            <person name="Maeda T."/>
            <person name="Takahashi S."/>
            <person name="Yoshida T."/>
            <person name="Shimamura S."/>
            <person name="Takaki Y."/>
            <person name="Nagai Y."/>
            <person name="Toyoda A."/>
            <person name="Suzuki Y."/>
            <person name="Arimoto A."/>
            <person name="Ishii H."/>
            <person name="Satoh N."/>
            <person name="Nishiyama T."/>
            <person name="Hasebe M."/>
            <person name="Maruyama T."/>
            <person name="Minagawa J."/>
            <person name="Obokata J."/>
            <person name="Shigenobu S."/>
        </authorList>
    </citation>
    <scope>NUCLEOTIDE SEQUENCE [LARGE SCALE GENOMIC DNA]</scope>
</reference>
<dbReference type="GO" id="GO:0005506">
    <property type="term" value="F:iron ion binding"/>
    <property type="evidence" value="ECO:0007669"/>
    <property type="project" value="InterPro"/>
</dbReference>
<evidence type="ECO:0000256" key="5">
    <source>
        <dbReference type="SAM" id="Phobius"/>
    </source>
</evidence>
<keyword evidence="8" id="KW-1185">Reference proteome</keyword>
<dbReference type="AlphaFoldDB" id="A0AAV3ZFV1"/>
<dbReference type="InterPro" id="IPR050307">
    <property type="entry name" value="Sterol_Desaturase_Related"/>
</dbReference>
<comment type="caution">
    <text evidence="7">The sequence shown here is derived from an EMBL/GenBank/DDBJ whole genome shotgun (WGS) entry which is preliminary data.</text>
</comment>
<evidence type="ECO:0000313" key="8">
    <source>
        <dbReference type="Proteomes" id="UP000735302"/>
    </source>
</evidence>
<dbReference type="Pfam" id="PF04116">
    <property type="entry name" value="FA_hydroxylase"/>
    <property type="match status" value="1"/>
</dbReference>
<name>A0AAV3ZFV1_9GAST</name>
<feature type="transmembrane region" description="Helical" evidence="5">
    <location>
        <begin position="93"/>
        <end position="115"/>
    </location>
</feature>
<dbReference type="GO" id="GO:0016491">
    <property type="term" value="F:oxidoreductase activity"/>
    <property type="evidence" value="ECO:0007669"/>
    <property type="project" value="InterPro"/>
</dbReference>
<dbReference type="PANTHER" id="PTHR11863">
    <property type="entry name" value="STEROL DESATURASE"/>
    <property type="match status" value="1"/>
</dbReference>
<keyword evidence="3 5" id="KW-1133">Transmembrane helix</keyword>
<evidence type="ECO:0000256" key="2">
    <source>
        <dbReference type="ARBA" id="ARBA00022692"/>
    </source>
</evidence>
<dbReference type="EMBL" id="BLXT01002413">
    <property type="protein sequence ID" value="GFN94186.1"/>
    <property type="molecule type" value="Genomic_DNA"/>
</dbReference>
<feature type="transmembrane region" description="Helical" evidence="5">
    <location>
        <begin position="193"/>
        <end position="218"/>
    </location>
</feature>
<evidence type="ECO:0000313" key="7">
    <source>
        <dbReference type="EMBL" id="GFN94186.1"/>
    </source>
</evidence>
<dbReference type="Proteomes" id="UP000735302">
    <property type="component" value="Unassembled WGS sequence"/>
</dbReference>
<accession>A0AAV3ZFV1</accession>
<dbReference type="GO" id="GO:0016020">
    <property type="term" value="C:membrane"/>
    <property type="evidence" value="ECO:0007669"/>
    <property type="project" value="UniProtKB-SubCell"/>
</dbReference>
<evidence type="ECO:0000256" key="1">
    <source>
        <dbReference type="ARBA" id="ARBA00004370"/>
    </source>
</evidence>
<comment type="subcellular location">
    <subcellularLocation>
        <location evidence="1">Membrane</location>
    </subcellularLocation>
</comment>
<keyword evidence="4 5" id="KW-0472">Membrane</keyword>
<sequence>MARTIVERTANCFDEVGRDKLFDSRKREKRQFQTANKRLCLENESQSDDYKKETNIARAFVLMCLCLSIHYRANVQVCIDVLWNYLRRQSFFYSAYFESVYVTVVYGLIIALYPYTMHYISYLSKFRVKDDVTYVHQTVAGIAKDAVVYLAPLFFADAVIQKKYSGVSEEEWAIRSKQWIQTTRALPSSPPAFLTLCVHVVGSVIVFDALFFVVHLTLHKNAFLYRHVHALHHRHGAMHAHVTNQLTVVERGSLIVAANYSLKLFSAHPLTRLVFVVVFLWLLVDNHTGYDLPWSPHRLAPCGLLGGPATHHAHHINGARHYQPFFTYLDILLDRWSRKEPEVKQANTDSLKPQNSSFFRSKYRFCEEFHEAKLE</sequence>
<organism evidence="7 8">
    <name type="scientific">Plakobranchus ocellatus</name>
    <dbReference type="NCBI Taxonomy" id="259542"/>
    <lineage>
        <taxon>Eukaryota</taxon>
        <taxon>Metazoa</taxon>
        <taxon>Spiralia</taxon>
        <taxon>Lophotrochozoa</taxon>
        <taxon>Mollusca</taxon>
        <taxon>Gastropoda</taxon>
        <taxon>Heterobranchia</taxon>
        <taxon>Euthyneura</taxon>
        <taxon>Panpulmonata</taxon>
        <taxon>Sacoglossa</taxon>
        <taxon>Placobranchoidea</taxon>
        <taxon>Plakobranchidae</taxon>
        <taxon>Plakobranchus</taxon>
    </lineage>
</organism>
<evidence type="ECO:0000259" key="6">
    <source>
        <dbReference type="Pfam" id="PF04116"/>
    </source>
</evidence>
<evidence type="ECO:0000256" key="3">
    <source>
        <dbReference type="ARBA" id="ARBA00022989"/>
    </source>
</evidence>
<evidence type="ECO:0000256" key="4">
    <source>
        <dbReference type="ARBA" id="ARBA00023136"/>
    </source>
</evidence>
<gene>
    <name evidence="7" type="ORF">PoB_002069200</name>
</gene>
<proteinExistence type="predicted"/>
<feature type="domain" description="Fatty acid hydroxylase" evidence="6">
    <location>
        <begin position="203"/>
        <end position="333"/>
    </location>
</feature>
<protein>
    <submittedName>
        <fullName evidence="7">Cholesterol 25-hydroxylase</fullName>
    </submittedName>
</protein>
<keyword evidence="2 5" id="KW-0812">Transmembrane</keyword>